<dbReference type="Proteomes" id="UP000069620">
    <property type="component" value="Unassembled WGS sequence"/>
</dbReference>
<evidence type="ECO:0000313" key="4">
    <source>
        <dbReference type="EMBL" id="GAS92880.1"/>
    </source>
</evidence>
<dbReference type="PANTHER" id="PTHR43877:SF2">
    <property type="entry name" value="AMINOALKYLPHOSPHONATE N-ACETYLTRANSFERASE-RELATED"/>
    <property type="match status" value="1"/>
</dbReference>
<name>A0A124E185_9MYCO</name>
<dbReference type="RefSeq" id="WP_062832406.1">
    <property type="nucleotide sequence ID" value="NZ_BCSX01000064.1"/>
</dbReference>
<keyword evidence="5" id="KW-1185">Reference proteome</keyword>
<dbReference type="InterPro" id="IPR000182">
    <property type="entry name" value="GNAT_dom"/>
</dbReference>
<dbReference type="SUPFAM" id="SSF55729">
    <property type="entry name" value="Acyl-CoA N-acyltransferases (Nat)"/>
    <property type="match status" value="1"/>
</dbReference>
<keyword evidence="2" id="KW-0012">Acyltransferase</keyword>
<dbReference type="AlphaFoldDB" id="A0A124E185"/>
<sequence length="168" mass="18641">MTAALGPDLEPIRFVSVHQDDALAAPLLDELGWEYGTRYGTSIGAEYRDLRTYPADEFIPPAGELIVALAGTTPVAGGAFRRYDEATAELKRIWTSSAHRKRGYGRRVVAELERIARERGYRRIYLTTGPRQPEAVALYLSSGYTALYDRSLPAEQIGAHAFEKHLTA</sequence>
<dbReference type="PANTHER" id="PTHR43877">
    <property type="entry name" value="AMINOALKYLPHOSPHONATE N-ACETYLTRANSFERASE-RELATED-RELATED"/>
    <property type="match status" value="1"/>
</dbReference>
<feature type="domain" description="N-acetyltransferase" evidence="3">
    <location>
        <begin position="12"/>
        <end position="168"/>
    </location>
</feature>
<dbReference type="EMBL" id="BCSX01000064">
    <property type="protein sequence ID" value="GAS92880.1"/>
    <property type="molecule type" value="Genomic_DNA"/>
</dbReference>
<protein>
    <submittedName>
        <fullName evidence="4">Acetyltransferase</fullName>
    </submittedName>
</protein>
<dbReference type="InterPro" id="IPR016181">
    <property type="entry name" value="Acyl_CoA_acyltransferase"/>
</dbReference>
<evidence type="ECO:0000259" key="3">
    <source>
        <dbReference type="PROSITE" id="PS51186"/>
    </source>
</evidence>
<dbReference type="GO" id="GO:0016747">
    <property type="term" value="F:acyltransferase activity, transferring groups other than amino-acyl groups"/>
    <property type="evidence" value="ECO:0007669"/>
    <property type="project" value="InterPro"/>
</dbReference>
<accession>A0A124E185</accession>
<reference evidence="5" key="2">
    <citation type="submission" date="2016-02" db="EMBL/GenBank/DDBJ databases">
        <title>Draft genome sequence of five rapidly growing Mycobacterium species.</title>
        <authorList>
            <person name="Katahira K."/>
            <person name="Gotou Y."/>
            <person name="Iida K."/>
            <person name="Ogura Y."/>
            <person name="Hayashi T."/>
        </authorList>
    </citation>
    <scope>NUCLEOTIDE SEQUENCE [LARGE SCALE GENOMIC DNA]</scope>
    <source>
        <strain evidence="5">JCM15654</strain>
    </source>
</reference>
<dbReference type="PROSITE" id="PS51186">
    <property type="entry name" value="GNAT"/>
    <property type="match status" value="1"/>
</dbReference>
<dbReference type="STRING" id="146020.RMCB_6976"/>
<dbReference type="Gene3D" id="3.40.630.30">
    <property type="match status" value="1"/>
</dbReference>
<evidence type="ECO:0000256" key="2">
    <source>
        <dbReference type="ARBA" id="ARBA00023315"/>
    </source>
</evidence>
<organism evidence="4 5">
    <name type="scientific">Mycolicibacterium brisbanense</name>
    <dbReference type="NCBI Taxonomy" id="146020"/>
    <lineage>
        <taxon>Bacteria</taxon>
        <taxon>Bacillati</taxon>
        <taxon>Actinomycetota</taxon>
        <taxon>Actinomycetes</taxon>
        <taxon>Mycobacteriales</taxon>
        <taxon>Mycobacteriaceae</taxon>
        <taxon>Mycolicibacterium</taxon>
    </lineage>
</organism>
<dbReference type="Pfam" id="PF00583">
    <property type="entry name" value="Acetyltransf_1"/>
    <property type="match status" value="1"/>
</dbReference>
<dbReference type="CDD" id="cd04301">
    <property type="entry name" value="NAT_SF"/>
    <property type="match status" value="1"/>
</dbReference>
<keyword evidence="1 4" id="KW-0808">Transferase</keyword>
<evidence type="ECO:0000313" key="5">
    <source>
        <dbReference type="Proteomes" id="UP000069620"/>
    </source>
</evidence>
<dbReference type="InterPro" id="IPR050832">
    <property type="entry name" value="Bact_Acetyltransf"/>
</dbReference>
<comment type="caution">
    <text evidence="4">The sequence shown here is derived from an EMBL/GenBank/DDBJ whole genome shotgun (WGS) entry which is preliminary data.</text>
</comment>
<dbReference type="OrthoDB" id="70840at2"/>
<reference evidence="5" key="1">
    <citation type="journal article" date="2016" name="Genome Announc.">
        <title>Draft Genome Sequences of Five Rapidly Growing Mycobacterium Species, M. thermoresistibile, M. fortuitum subsp. acetamidolyticum, M. canariasense, M. brisbanense, and M. novocastrense.</title>
        <authorList>
            <person name="Katahira K."/>
            <person name="Ogura Y."/>
            <person name="Gotoh Y."/>
            <person name="Hayashi T."/>
        </authorList>
    </citation>
    <scope>NUCLEOTIDE SEQUENCE [LARGE SCALE GENOMIC DNA]</scope>
    <source>
        <strain evidence="5">JCM15654</strain>
    </source>
</reference>
<proteinExistence type="predicted"/>
<gene>
    <name evidence="4" type="ORF">RMCB_6976</name>
</gene>
<evidence type="ECO:0000256" key="1">
    <source>
        <dbReference type="ARBA" id="ARBA00022679"/>
    </source>
</evidence>